<keyword evidence="3" id="KW-1185">Reference proteome</keyword>
<feature type="domain" description="HipA-like kinase" evidence="1">
    <location>
        <begin position="5"/>
        <end position="156"/>
    </location>
</feature>
<dbReference type="STRING" id="1423813.FC26_GL002279"/>
<dbReference type="OrthoDB" id="2939938at2"/>
<dbReference type="RefSeq" id="WP_057779510.1">
    <property type="nucleotide sequence ID" value="NZ_AYYY01000043.1"/>
</dbReference>
<gene>
    <name evidence="2" type="ORF">FC26_GL002279</name>
</gene>
<dbReference type="AlphaFoldDB" id="A0A0R2ABU0"/>
<dbReference type="Pfam" id="PF20613">
    <property type="entry name" value="HipA_2"/>
    <property type="match status" value="1"/>
</dbReference>
<comment type="caution">
    <text evidence="2">The sequence shown here is derived from an EMBL/GenBank/DDBJ whole genome shotgun (WGS) entry which is preliminary data.</text>
</comment>
<proteinExistence type="predicted"/>
<dbReference type="PATRIC" id="fig|1423813.3.peg.2324"/>
<evidence type="ECO:0000313" key="2">
    <source>
        <dbReference type="EMBL" id="KRM61062.1"/>
    </source>
</evidence>
<evidence type="ECO:0000313" key="3">
    <source>
        <dbReference type="Proteomes" id="UP000051733"/>
    </source>
</evidence>
<protein>
    <recommendedName>
        <fullName evidence="1">HipA-like kinase domain-containing protein</fullName>
    </recommendedName>
</protein>
<dbReference type="InterPro" id="IPR046748">
    <property type="entry name" value="HipA_2"/>
</dbReference>
<evidence type="ECO:0000259" key="1">
    <source>
        <dbReference type="Pfam" id="PF20613"/>
    </source>
</evidence>
<sequence length="272" mass="30923">MVKVNAIINQMNAGRTHPFLVSCDDSKQYIMKCINNTTNGKALFNEIFASRLAKLLCIQTPYTNIAKLPENIVEANSLLTNNESHPGKCFISEMISGTALGINQISAHKILNDEIFPEIIFFDTLVMNSDRADNKGNWFVKKSTRNLIALDHTNIFRIAQIWDNISLEQDSQNPPEIIKDLDDIAYALLADEYKRRNPETNHPFSPIKRRLSELSEDEINSCFSNIPDEWAISDTDLEAAKKFLHFQIAHSDDIVYKLEQKFGFNKGGYLHG</sequence>
<dbReference type="Proteomes" id="UP000051733">
    <property type="component" value="Unassembled WGS sequence"/>
</dbReference>
<accession>A0A0R2ABU0</accession>
<dbReference type="EMBL" id="AYYY01000043">
    <property type="protein sequence ID" value="KRM61062.1"/>
    <property type="molecule type" value="Genomic_DNA"/>
</dbReference>
<reference evidence="2 3" key="1">
    <citation type="journal article" date="2015" name="Genome Announc.">
        <title>Expanding the biotechnology potential of lactobacilli through comparative genomics of 213 strains and associated genera.</title>
        <authorList>
            <person name="Sun Z."/>
            <person name="Harris H.M."/>
            <person name="McCann A."/>
            <person name="Guo C."/>
            <person name="Argimon S."/>
            <person name="Zhang W."/>
            <person name="Yang X."/>
            <person name="Jeffery I.B."/>
            <person name="Cooney J.C."/>
            <person name="Kagawa T.F."/>
            <person name="Liu W."/>
            <person name="Song Y."/>
            <person name="Salvetti E."/>
            <person name="Wrobel A."/>
            <person name="Rasinkangas P."/>
            <person name="Parkhill J."/>
            <person name="Rea M.C."/>
            <person name="O'Sullivan O."/>
            <person name="Ritari J."/>
            <person name="Douillard F.P."/>
            <person name="Paul Ross R."/>
            <person name="Yang R."/>
            <person name="Briner A.E."/>
            <person name="Felis G.E."/>
            <person name="de Vos W.M."/>
            <person name="Barrangou R."/>
            <person name="Klaenhammer T.R."/>
            <person name="Caufield P.W."/>
            <person name="Cui Y."/>
            <person name="Zhang H."/>
            <person name="O'Toole P.W."/>
        </authorList>
    </citation>
    <scope>NUCLEOTIDE SEQUENCE [LARGE SCALE GENOMIC DNA]</scope>
    <source>
        <strain evidence="2 3">DSM 20634</strain>
    </source>
</reference>
<name>A0A0R2ABU0_9LACO</name>
<organism evidence="2 3">
    <name type="scientific">Paucilactobacillus vaccinostercus DSM 20634</name>
    <dbReference type="NCBI Taxonomy" id="1423813"/>
    <lineage>
        <taxon>Bacteria</taxon>
        <taxon>Bacillati</taxon>
        <taxon>Bacillota</taxon>
        <taxon>Bacilli</taxon>
        <taxon>Lactobacillales</taxon>
        <taxon>Lactobacillaceae</taxon>
        <taxon>Paucilactobacillus</taxon>
    </lineage>
</organism>